<dbReference type="GO" id="GO:0003964">
    <property type="term" value="F:RNA-directed DNA polymerase activity"/>
    <property type="evidence" value="ECO:0007669"/>
    <property type="project" value="UniProtKB-KW"/>
</dbReference>
<evidence type="ECO:0000313" key="2">
    <source>
        <dbReference type="Proteomes" id="UP000762676"/>
    </source>
</evidence>
<sequence>MGCLSKSLQQQCTALADKTWENQSRIRNHSTKEIQAEDQDEELRQLINTKRQGIDFPAATAENAWNSIKVSEEWMNAEGVYIPKEQNSKEINQFRPMPMLNVEGKIFFSFMATRLTQCLIENGYINTSVQKGGIPEV</sequence>
<dbReference type="AlphaFoldDB" id="A0AAV4GPY5"/>
<name>A0AAV4GPY5_9GAST</name>
<accession>A0AAV4GPY5</accession>
<keyword evidence="1" id="KW-0808">Transferase</keyword>
<keyword evidence="2" id="KW-1185">Reference proteome</keyword>
<gene>
    <name evidence="1" type="ORF">ElyMa_000750600</name>
</gene>
<comment type="caution">
    <text evidence="1">The sequence shown here is derived from an EMBL/GenBank/DDBJ whole genome shotgun (WGS) entry which is preliminary data.</text>
</comment>
<keyword evidence="1" id="KW-0548">Nucleotidyltransferase</keyword>
<dbReference type="Proteomes" id="UP000762676">
    <property type="component" value="Unassembled WGS sequence"/>
</dbReference>
<organism evidence="1 2">
    <name type="scientific">Elysia marginata</name>
    <dbReference type="NCBI Taxonomy" id="1093978"/>
    <lineage>
        <taxon>Eukaryota</taxon>
        <taxon>Metazoa</taxon>
        <taxon>Spiralia</taxon>
        <taxon>Lophotrochozoa</taxon>
        <taxon>Mollusca</taxon>
        <taxon>Gastropoda</taxon>
        <taxon>Heterobranchia</taxon>
        <taxon>Euthyneura</taxon>
        <taxon>Panpulmonata</taxon>
        <taxon>Sacoglossa</taxon>
        <taxon>Placobranchoidea</taxon>
        <taxon>Plakobranchidae</taxon>
        <taxon>Elysia</taxon>
    </lineage>
</organism>
<keyword evidence="1" id="KW-0695">RNA-directed DNA polymerase</keyword>
<protein>
    <submittedName>
        <fullName evidence="1">Reverse transcriptase</fullName>
    </submittedName>
</protein>
<proteinExistence type="predicted"/>
<dbReference type="EMBL" id="BMAT01001525">
    <property type="protein sequence ID" value="GFR87598.1"/>
    <property type="molecule type" value="Genomic_DNA"/>
</dbReference>
<reference evidence="1 2" key="1">
    <citation type="journal article" date="2021" name="Elife">
        <title>Chloroplast acquisition without the gene transfer in kleptoplastic sea slugs, Plakobranchus ocellatus.</title>
        <authorList>
            <person name="Maeda T."/>
            <person name="Takahashi S."/>
            <person name="Yoshida T."/>
            <person name="Shimamura S."/>
            <person name="Takaki Y."/>
            <person name="Nagai Y."/>
            <person name="Toyoda A."/>
            <person name="Suzuki Y."/>
            <person name="Arimoto A."/>
            <person name="Ishii H."/>
            <person name="Satoh N."/>
            <person name="Nishiyama T."/>
            <person name="Hasebe M."/>
            <person name="Maruyama T."/>
            <person name="Minagawa J."/>
            <person name="Obokata J."/>
            <person name="Shigenobu S."/>
        </authorList>
    </citation>
    <scope>NUCLEOTIDE SEQUENCE [LARGE SCALE GENOMIC DNA]</scope>
</reference>
<evidence type="ECO:0000313" key="1">
    <source>
        <dbReference type="EMBL" id="GFR87598.1"/>
    </source>
</evidence>